<accession>A0A1Q9EHF5</accession>
<feature type="region of interest" description="Disordered" evidence="1">
    <location>
        <begin position="2090"/>
        <end position="2137"/>
    </location>
</feature>
<dbReference type="Pfam" id="PF07727">
    <property type="entry name" value="RVT_2"/>
    <property type="match status" value="1"/>
</dbReference>
<feature type="region of interest" description="Disordered" evidence="1">
    <location>
        <begin position="394"/>
        <end position="483"/>
    </location>
</feature>
<feature type="region of interest" description="Disordered" evidence="1">
    <location>
        <begin position="1831"/>
        <end position="1853"/>
    </location>
</feature>
<reference evidence="3 4" key="1">
    <citation type="submission" date="2016-02" db="EMBL/GenBank/DDBJ databases">
        <title>Genome analysis of coral dinoflagellate symbionts highlights evolutionary adaptations to a symbiotic lifestyle.</title>
        <authorList>
            <person name="Aranda M."/>
            <person name="Li Y."/>
            <person name="Liew Y.J."/>
            <person name="Baumgarten S."/>
            <person name="Simakov O."/>
            <person name="Wilson M."/>
            <person name="Piel J."/>
            <person name="Ashoor H."/>
            <person name="Bougouffa S."/>
            <person name="Bajic V.B."/>
            <person name="Ryu T."/>
            <person name="Ravasi T."/>
            <person name="Bayer T."/>
            <person name="Micklem G."/>
            <person name="Kim H."/>
            <person name="Bhak J."/>
            <person name="Lajeunesse T.C."/>
            <person name="Voolstra C.R."/>
        </authorList>
    </citation>
    <scope>NUCLEOTIDE SEQUENCE [LARGE SCALE GENOMIC DNA]</scope>
    <source>
        <strain evidence="3 4">CCMP2467</strain>
    </source>
</reference>
<feature type="region of interest" description="Disordered" evidence="1">
    <location>
        <begin position="1869"/>
        <end position="1910"/>
    </location>
</feature>
<feature type="compositionally biased region" description="Basic residues" evidence="1">
    <location>
        <begin position="412"/>
        <end position="424"/>
    </location>
</feature>
<feature type="compositionally biased region" description="Basic residues" evidence="1">
    <location>
        <begin position="1960"/>
        <end position="1975"/>
    </location>
</feature>
<dbReference type="Gene3D" id="3.30.420.10">
    <property type="entry name" value="Ribonuclease H-like superfamily/Ribonuclease H"/>
    <property type="match status" value="1"/>
</dbReference>
<proteinExistence type="predicted"/>
<feature type="domain" description="Integrase catalytic" evidence="2">
    <location>
        <begin position="1464"/>
        <end position="1650"/>
    </location>
</feature>
<feature type="region of interest" description="Disordered" evidence="1">
    <location>
        <begin position="1"/>
        <end position="49"/>
    </location>
</feature>
<evidence type="ECO:0000313" key="4">
    <source>
        <dbReference type="Proteomes" id="UP000186817"/>
    </source>
</evidence>
<feature type="region of interest" description="Disordered" evidence="1">
    <location>
        <begin position="1758"/>
        <end position="1779"/>
    </location>
</feature>
<keyword evidence="4" id="KW-1185">Reference proteome</keyword>
<dbReference type="PROSITE" id="PS50994">
    <property type="entry name" value="INTEGRASE"/>
    <property type="match status" value="1"/>
</dbReference>
<feature type="compositionally biased region" description="Basic and acidic residues" evidence="1">
    <location>
        <begin position="2189"/>
        <end position="2204"/>
    </location>
</feature>
<dbReference type="InterPro" id="IPR012337">
    <property type="entry name" value="RNaseH-like_sf"/>
</dbReference>
<feature type="compositionally biased region" description="Basic and acidic residues" evidence="1">
    <location>
        <begin position="1443"/>
        <end position="1456"/>
    </location>
</feature>
<dbReference type="Proteomes" id="UP000186817">
    <property type="component" value="Unassembled WGS sequence"/>
</dbReference>
<feature type="region of interest" description="Disordered" evidence="1">
    <location>
        <begin position="840"/>
        <end position="879"/>
    </location>
</feature>
<evidence type="ECO:0000313" key="3">
    <source>
        <dbReference type="EMBL" id="OLQ06808.1"/>
    </source>
</evidence>
<feature type="region of interest" description="Disordered" evidence="1">
    <location>
        <begin position="1424"/>
        <end position="1465"/>
    </location>
</feature>
<feature type="region of interest" description="Disordered" evidence="1">
    <location>
        <begin position="544"/>
        <end position="573"/>
    </location>
</feature>
<comment type="caution">
    <text evidence="3">The sequence shown here is derived from an EMBL/GenBank/DDBJ whole genome shotgun (WGS) entry which is preliminary data.</text>
</comment>
<organism evidence="3 4">
    <name type="scientific">Symbiodinium microadriaticum</name>
    <name type="common">Dinoflagellate</name>
    <name type="synonym">Zooxanthella microadriatica</name>
    <dbReference type="NCBI Taxonomy" id="2951"/>
    <lineage>
        <taxon>Eukaryota</taxon>
        <taxon>Sar</taxon>
        <taxon>Alveolata</taxon>
        <taxon>Dinophyceae</taxon>
        <taxon>Suessiales</taxon>
        <taxon>Symbiodiniaceae</taxon>
        <taxon>Symbiodinium</taxon>
    </lineage>
</organism>
<dbReference type="SUPFAM" id="SSF53098">
    <property type="entry name" value="Ribonuclease H-like"/>
    <property type="match status" value="1"/>
</dbReference>
<evidence type="ECO:0000259" key="2">
    <source>
        <dbReference type="PROSITE" id="PS50994"/>
    </source>
</evidence>
<feature type="region of interest" description="Disordered" evidence="1">
    <location>
        <begin position="1948"/>
        <end position="2043"/>
    </location>
</feature>
<feature type="compositionally biased region" description="Low complexity" evidence="1">
    <location>
        <begin position="555"/>
        <end position="564"/>
    </location>
</feature>
<feature type="compositionally biased region" description="Basic and acidic residues" evidence="1">
    <location>
        <begin position="394"/>
        <end position="408"/>
    </location>
</feature>
<feature type="compositionally biased region" description="Basic and acidic residues" evidence="1">
    <location>
        <begin position="1758"/>
        <end position="1772"/>
    </location>
</feature>
<feature type="compositionally biased region" description="Low complexity" evidence="1">
    <location>
        <begin position="1035"/>
        <end position="1046"/>
    </location>
</feature>
<dbReference type="GO" id="GO:0003676">
    <property type="term" value="F:nucleic acid binding"/>
    <property type="evidence" value="ECO:0007669"/>
    <property type="project" value="InterPro"/>
</dbReference>
<dbReference type="InterPro" id="IPR013103">
    <property type="entry name" value="RVT_2"/>
</dbReference>
<dbReference type="EMBL" id="LSRX01000152">
    <property type="protein sequence ID" value="OLQ06808.1"/>
    <property type="molecule type" value="Genomic_DNA"/>
</dbReference>
<dbReference type="InterPro" id="IPR036397">
    <property type="entry name" value="RNaseH_sf"/>
</dbReference>
<dbReference type="OrthoDB" id="431469at2759"/>
<name>A0A1Q9EHF5_SYMMI</name>
<feature type="compositionally biased region" description="Low complexity" evidence="1">
    <location>
        <begin position="2091"/>
        <end position="2113"/>
    </location>
</feature>
<feature type="region of interest" description="Disordered" evidence="1">
    <location>
        <begin position="947"/>
        <end position="1061"/>
    </location>
</feature>
<feature type="compositionally biased region" description="Basic and acidic residues" evidence="1">
    <location>
        <begin position="993"/>
        <end position="1015"/>
    </location>
</feature>
<feature type="compositionally biased region" description="Acidic residues" evidence="1">
    <location>
        <begin position="437"/>
        <end position="482"/>
    </location>
</feature>
<feature type="compositionally biased region" description="Low complexity" evidence="1">
    <location>
        <begin position="1886"/>
        <end position="1910"/>
    </location>
</feature>
<protein>
    <submittedName>
        <fullName evidence="3">Copia protein</fullName>
    </submittedName>
</protein>
<sequence>MAAAGTGMDVTVEDFLDTSPRRAGSTRSQDLRLPPGLETAGDVPVQLNEPVETTPAARDLSRNEPDLSPPRWHSFGPTWRCLQCDSDAWEERERALWVCMICGSDQFYDSTTPTRTVVPFVFVAPAAEASFRAFRGRVGRGCPGDKGERQRRRANDFKNLVLLKFRVRCYLSPRVFVEKAARDTVDGEKGPEKGIKFRGGAPPAPPAWHYNKDDLRAYDRWERKVRVWQLQVAAYLPENEAAMALFVSLKGEAEDELETADLQRINSKDGVDFILDTLRGALKTRAIYQKRKYIHDFEHISRFHNESVRSFCNRYHRVERALQSCGVDIAPMYDSEARGARLLERLRLTSEQQRMILIGTNQALHFDAVKEAAQLQFPEHRPIPPVVFTREFDGGKQAQHERPQDKGPPKGLGKKGKDKGKGNRGYRTFVAEHADEPAIEDTENLDGIPEDEAEAEGDGEVNTADGDEEELLPDGDEGDGGDDIAQAIMEAAGVLTVTARRLQGVRLGRKFSGGKATIEERKKRSHCSACGQQGHWAGDAECSFSKSGSGGKGTPKGATKSAGKPGKTAGSGSKVMIVRAEGNTATYEPAVEEPPPEQEQEYGSYFTTFVCAAFPVAHNVSEVLITKPADFAGYAVLDTACQKNVCSGNWLHGQQELLRKSKMSIKTKPEKEGFQFGFGPVQFSSEHAYVPVALDNSMSTCCLFGTSVLYENCEIPLLLSLHMIERKLQAVLDFPKGCAYFGAFGIEVPIAKINGHLCIGIANFPDDRSPWAVLSRVLDQGDPDLDLVRQPLETTSASHGNQQVSALMADSVASRGGVPPEGRGHPGEVHVADCAARPETPLVDSPLRPDPPGHVHSDPGADGGTVLPSGNLSGKEREPARKFFPVHPVRDAMAMGPRGLGRAAILAAAAASAALGNFLGTTTLGAAAGPGLRDPFFNTAGDYGTDPLRSWSQGHDPRHEDSSDWRGSRQAFGVDGPGESFSGSGSTLRRRPASAERGGDATDGAGRCRDREDASRGGVLRQAGHPPGGESPGFSTGKGRSSSAGRGQRRGGLRLEPRGESVKRGTKTWITGFLRQAQKIYEAELDTYEALPVYRQVANDYRIDVMDVGTGMSRLADFCPRFGLSFLRPASTQAATSEDTNFVMKAIEKFRPLCVVLRLPTSSAATGSSQERFVSECARAFAEQGAAGRLFLCEGAPDASFWHLDSVKQLAQTQDSKLFQCDAAALGAETADRMPVATRHQWLTNSGALAETLNQRLAEHHLDYCDPGGPDDNHDLHDFVLLAVVKGIATEARRRFPSRFSEKNHQVLFARPSPDAEAWRTVLDDIEARFSNTHKKPFYLTAGDPVYQAVAQLVPWDLTKVQATWTPQARRLPQEFPYTHRGAALRLTTGEFALEAEDLASVSFPKQRFVRAVRVAVFFYGTPRKPPETSEPAPHEPPPPPGGREEGAVERPDRHHLPGRFVSRQPVPGLDTEVWFEGTVDKKLQASLARLHLNMGHPPKAELVRMLAAAGLDFPDSLLQQATSYHVAKVLDNKTPAHVLATVQEMWYRPLGLPLKFRCDPGGEFGGEVVQFHMRHGIIHDVIPAEAHHRLGKIERRNALLRSIIERIVDEKGVATKEELDQCIIAATFTMNSCTFSHGRSPYQAVFGRVPRPLGDLLSDPLSLVISPEQQVLRPEVLRADAMKALAEHSANSSVKRALLRKTHYQVDLQQLQPGQVNTTTVKVAGNQIRSACGWEEWTPSREDVAILKDAERNLREDLWQDGREEPPREAEASQLEGVREQVPLPSLLDKDYWRYTNESAIRVHVEPRHDLFVPDTSVCEFDLNDLEDQRETRMTGQTEPLPVDDWRDPSCDQTWEQPWTGTTTFKWRRPLRDAPQESGQPLPLPLRLPTSTARTATPSRRSASIQQGQVQTNVQQEQVQANVQQEQVQANVQQGVFNQYVDNRRVTMAAPSPVPPTPRNRRGRSRTPSRRARSTTRSPVALGLQREALPPPEATATMPEGTLQPLTPGELPFSPGVPETPPFSAVAPGTPDYNDLPDDHRSERPELQLDSAALQDSSHDNTHHELNDGAAQVEPVASQTVGDFEANQFSSAAPASSSSSASQGNGAAAIGSEPQVPPPQEALQSTPLLPQKRPADAPFTTGAYKFLFDDFGEGTLLDEPLGGDYLPVPFNRSGFYDAYLTSTVRDKEMKDAKVDQEPQRPDESSDDESLTVSNDRTHTRAIEKYMDAVRAEEENWMRWGGVRPLHPSEAKRVLQDRSLTRRILRSRAAYRDKNRGLGEIKAKCRVVLIGCQDPDIFSITRDSPTPSRLSEALVLLVATAGANGEFNNEKARWFLWVSDAKSAFLQGERNTEERAGPLYMYPPRDDLMIETGAFSAELYEVIGNCFGLPDAPRVWYQKVHKRLLEKKFKQHCFDKCLYYYVDASGRLRALMIVHVDDFLCTYHQDFDAGILKDMFVWGSVTIVEPDSSGTYRGKEILKDMFVWGSVTIVEPDSSGTYRGKEILKVRHGDKFVFKVTQEAFIEGLTSGSVPRGRSKTDEKLNTSEWKEFRSLAGSIQWLASQTRPEVAAVVSLSNRGGETSVTDLKRLYETVDYLKETKTSGLTYQAIPVNPASMVVTYADSSWANANLKSQYGLLVLLCPPQASEQPVRATLLDWKSSRSTRVCRSTLAAEASAADEGADRAAFANMCLSELLYDEPAFKTGCKLNGRHVTDAKSLYD</sequence>
<dbReference type="InterPro" id="IPR001584">
    <property type="entry name" value="Integrase_cat-core"/>
</dbReference>
<feature type="compositionally biased region" description="Basic and acidic residues" evidence="1">
    <location>
        <begin position="955"/>
        <end position="967"/>
    </location>
</feature>
<evidence type="ECO:0000256" key="1">
    <source>
        <dbReference type="SAM" id="MobiDB-lite"/>
    </source>
</evidence>
<dbReference type="GO" id="GO:0015074">
    <property type="term" value="P:DNA integration"/>
    <property type="evidence" value="ECO:0007669"/>
    <property type="project" value="InterPro"/>
</dbReference>
<feature type="region of interest" description="Disordered" evidence="1">
    <location>
        <begin position="2189"/>
        <end position="2218"/>
    </location>
</feature>
<gene>
    <name evidence="3" type="primary">GIP</name>
    <name evidence="3" type="ORF">AK812_SmicGene9856</name>
</gene>